<dbReference type="Proteomes" id="UP000682358">
    <property type="component" value="Plasmid p15628A_320"/>
</dbReference>
<dbReference type="PROSITE" id="PS51740">
    <property type="entry name" value="SPOVT_ABRB"/>
    <property type="match status" value="1"/>
</dbReference>
<dbReference type="AlphaFoldDB" id="A0A1V0M7A2"/>
<dbReference type="OrthoDB" id="9795766at2"/>
<keyword evidence="1 4" id="KW-0238">DNA-binding</keyword>
<evidence type="ECO:0000313" key="4">
    <source>
        <dbReference type="EMBL" id="MDH2307522.1"/>
    </source>
</evidence>
<dbReference type="EMBL" id="KX774387">
    <property type="protein sequence ID" value="ARD70762.1"/>
    <property type="molecule type" value="Genomic_DNA"/>
</dbReference>
<dbReference type="InterPro" id="IPR037914">
    <property type="entry name" value="SpoVT-AbrB_sf"/>
</dbReference>
<keyword evidence="3" id="KW-0614">Plasmid</keyword>
<dbReference type="Proteomes" id="UP001162044">
    <property type="component" value="Unassembled WGS sequence"/>
</dbReference>
<dbReference type="RefSeq" id="WP_096864992.1">
    <property type="nucleotide sequence ID" value="NZ_ABFDCG020000124.1"/>
</dbReference>
<dbReference type="GO" id="GO:0097351">
    <property type="term" value="F:toxin sequestering activity"/>
    <property type="evidence" value="ECO:0007669"/>
    <property type="project" value="InterPro"/>
</dbReference>
<dbReference type="SMART" id="SM00966">
    <property type="entry name" value="SpoVT_AbrB"/>
    <property type="match status" value="1"/>
</dbReference>
<sequence length="81" mass="8800">MAQVTVKKWGNSPSVRLPVAIMQKAALSVDDTVEIAVEEGRIIITPVKAVEYSLENLLAGITPENIHEKVDFGARTGKELI</sequence>
<reference evidence="3" key="1">
    <citation type="submission" date="2016-08" db="EMBL/GenBank/DDBJ databases">
        <title>The complete plasmid sequence pC131 of Providencia rettgeri strain 30905.</title>
        <authorList>
            <person name="Dropa M."/>
            <person name="Ghiglione B."/>
            <person name="Matte M.H."/>
            <person name="Lincopan N."/>
            <person name="Cerdeira L."/>
        </authorList>
    </citation>
    <scope>NUCLEOTIDE SEQUENCE</scope>
    <source>
        <strain evidence="3">30905</strain>
        <plasmid evidence="3">pC131</plasmid>
    </source>
</reference>
<organism evidence="3">
    <name type="scientific">Providencia rettgeri</name>
    <dbReference type="NCBI Taxonomy" id="587"/>
    <lineage>
        <taxon>Bacteria</taxon>
        <taxon>Pseudomonadati</taxon>
        <taxon>Pseudomonadota</taxon>
        <taxon>Gammaproteobacteria</taxon>
        <taxon>Enterobacterales</taxon>
        <taxon>Morganellaceae</taxon>
        <taxon>Providencia</taxon>
    </lineage>
</organism>
<dbReference type="InterPro" id="IPR039052">
    <property type="entry name" value="Antitox_PemI-like"/>
</dbReference>
<reference evidence="4" key="3">
    <citation type="submission" date="2023-04" db="EMBL/GenBank/DDBJ databases">
        <authorList>
            <person name="Li W."/>
        </authorList>
    </citation>
    <scope>NUCLEOTIDE SEQUENCE</scope>
    <source>
        <strain evidence="4">QITACRE101</strain>
    </source>
</reference>
<evidence type="ECO:0000313" key="6">
    <source>
        <dbReference type="Proteomes" id="UP000682358"/>
    </source>
</evidence>
<dbReference type="EMBL" id="JARVQW010000013">
    <property type="protein sequence ID" value="MDH2307522.1"/>
    <property type="molecule type" value="Genomic_DNA"/>
</dbReference>
<geneLocation type="plasmid" evidence="3">
    <name>pC131</name>
</geneLocation>
<reference evidence="4" key="4">
    <citation type="submission" date="2023-10" db="EMBL/GenBank/DDBJ databases">
        <title>Analysis of Resistance Genes of Carbapenem-resistant Providencia rettgeri.</title>
        <authorList>
            <person name="Liu M."/>
        </authorList>
    </citation>
    <scope>NUCLEOTIDE SEQUENCE</scope>
    <source>
        <strain evidence="4">QITACRE101</strain>
    </source>
</reference>
<gene>
    <name evidence="3" type="primary">chpR</name>
    <name evidence="5" type="ORF">KOF27_21015</name>
    <name evidence="3" type="ORF">pC131_00032</name>
    <name evidence="4" type="ORF">QDQ51_19150</name>
</gene>
<dbReference type="EMBL" id="CP123373">
    <property type="protein sequence ID" value="WHT95989.1"/>
    <property type="molecule type" value="Genomic_DNA"/>
</dbReference>
<evidence type="ECO:0000313" key="5">
    <source>
        <dbReference type="EMBL" id="WHT95989.1"/>
    </source>
</evidence>
<dbReference type="SUPFAM" id="SSF89447">
    <property type="entry name" value="AbrB/MazE/MraZ-like"/>
    <property type="match status" value="1"/>
</dbReference>
<protein>
    <submittedName>
        <fullName evidence="4">AbrB/MazE/SpoVT family DNA-binding domain-containing protein</fullName>
    </submittedName>
    <submittedName>
        <fullName evidence="3">Antitoxin MazE</fullName>
    </submittedName>
</protein>
<proteinExistence type="predicted"/>
<dbReference type="GO" id="GO:0003677">
    <property type="term" value="F:DNA binding"/>
    <property type="evidence" value="ECO:0007669"/>
    <property type="project" value="UniProtKB-UniRule"/>
</dbReference>
<dbReference type="PANTHER" id="PTHR40516:SF1">
    <property type="entry name" value="ANTITOXIN CHPS-RELATED"/>
    <property type="match status" value="1"/>
</dbReference>
<evidence type="ECO:0000313" key="3">
    <source>
        <dbReference type="EMBL" id="ARD70762.1"/>
    </source>
</evidence>
<dbReference type="InterPro" id="IPR007159">
    <property type="entry name" value="SpoVT-AbrB_dom"/>
</dbReference>
<evidence type="ECO:0000259" key="2">
    <source>
        <dbReference type="PROSITE" id="PS51740"/>
    </source>
</evidence>
<evidence type="ECO:0000256" key="1">
    <source>
        <dbReference type="PROSITE-ProRule" id="PRU01076"/>
    </source>
</evidence>
<dbReference type="Pfam" id="PF04014">
    <property type="entry name" value="MazE_antitoxin"/>
    <property type="match status" value="1"/>
</dbReference>
<dbReference type="PANTHER" id="PTHR40516">
    <property type="entry name" value="ANTITOXIN CHPS-RELATED"/>
    <property type="match status" value="1"/>
</dbReference>
<geneLocation type="plasmid" evidence="5 6">
    <name>p15628A_320</name>
</geneLocation>
<reference evidence="5" key="2">
    <citation type="submission" date="2023-04" db="EMBL/GenBank/DDBJ databases">
        <title>Co-integrate Col3M blaNDM-1-harbouring plasmids in clinical Providencia rettgeri isolates from Argentina.</title>
        <authorList>
            <person name="de Belder D."/>
            <person name="Martino F."/>
            <person name="Tijet N."/>
            <person name="Melano R.G."/>
            <person name="Faccone D."/>
            <person name="de Mendieta J.M."/>
            <person name="Rapoport M."/>
            <person name="Albornoz E."/>
            <person name="Petroni A."/>
            <person name="Tuduri E."/>
            <person name="Derdoy L."/>
            <person name="Cogut S."/>
            <person name="Errecalde L."/>
            <person name="Pasteran F."/>
            <person name="Corso A."/>
            <person name="Gomez S.A."/>
        </authorList>
    </citation>
    <scope>NUCLEOTIDE SEQUENCE</scope>
    <source>
        <strain evidence="5">PreM15628</strain>
        <plasmid evidence="5">p15628A_320</plasmid>
    </source>
</reference>
<feature type="domain" description="SpoVT-AbrB" evidence="2">
    <location>
        <begin position="4"/>
        <end position="49"/>
    </location>
</feature>
<name>A0A1V0M7A2_PRORE</name>
<accession>A0A1V0M7A2</accession>
<dbReference type="Gene3D" id="2.10.260.10">
    <property type="match status" value="1"/>
</dbReference>